<dbReference type="GeneID" id="70581584"/>
<dbReference type="GO" id="GO:0009401">
    <property type="term" value="P:phosphoenolpyruvate-dependent sugar phosphotransferase system"/>
    <property type="evidence" value="ECO:0007669"/>
    <property type="project" value="InterPro"/>
</dbReference>
<dbReference type="GO" id="GO:0005737">
    <property type="term" value="C:cytoplasm"/>
    <property type="evidence" value="ECO:0007669"/>
    <property type="project" value="InterPro"/>
</dbReference>
<gene>
    <name evidence="1" type="ORF">SAMN02745782_01945</name>
</gene>
<sequence length="68" mass="7324">MTHCFEVGSSNDIDIGEQTYIVTAVGELANHHLAMLGPVTLKFDGQLTPDLPGTIHRLGPKLSQVLLL</sequence>
<dbReference type="SUPFAM" id="SSF141530">
    <property type="entry name" value="PTSIIA/GutA-like"/>
    <property type="match status" value="1"/>
</dbReference>
<dbReference type="PANTHER" id="PTHR40398">
    <property type="entry name" value="PTS SYSTEM GLUCITOL/SORBITOL-SPECIFIC EIIA COMPONENT"/>
    <property type="match status" value="1"/>
</dbReference>
<dbReference type="Pfam" id="PF03829">
    <property type="entry name" value="PTSIIA_gutA"/>
    <property type="match status" value="1"/>
</dbReference>
<dbReference type="STRING" id="1123491.SAMN02745782_01945"/>
<dbReference type="EMBL" id="FUXB01000009">
    <property type="protein sequence ID" value="SJZ97530.1"/>
    <property type="molecule type" value="Genomic_DNA"/>
</dbReference>
<dbReference type="InterPro" id="IPR004716">
    <property type="entry name" value="PTS_IIA_glucitol/sorbitol-sp"/>
</dbReference>
<name>A0A1T4Q133_VIBCI</name>
<dbReference type="AlphaFoldDB" id="A0A1T4Q133"/>
<organism evidence="1 2">
    <name type="scientific">Vibrio cincinnatiensis DSM 19608</name>
    <dbReference type="NCBI Taxonomy" id="1123491"/>
    <lineage>
        <taxon>Bacteria</taxon>
        <taxon>Pseudomonadati</taxon>
        <taxon>Pseudomonadota</taxon>
        <taxon>Gammaproteobacteria</taxon>
        <taxon>Vibrionales</taxon>
        <taxon>Vibrionaceae</taxon>
        <taxon>Vibrio</taxon>
    </lineage>
</organism>
<evidence type="ECO:0000313" key="2">
    <source>
        <dbReference type="Proteomes" id="UP000190834"/>
    </source>
</evidence>
<proteinExistence type="predicted"/>
<keyword evidence="2" id="KW-1185">Reference proteome</keyword>
<dbReference type="GO" id="GO:0008982">
    <property type="term" value="F:protein-N(PI)-phosphohistidine-sugar phosphotransferase activity"/>
    <property type="evidence" value="ECO:0007669"/>
    <property type="project" value="InterPro"/>
</dbReference>
<dbReference type="GO" id="GO:0016301">
    <property type="term" value="F:kinase activity"/>
    <property type="evidence" value="ECO:0007669"/>
    <property type="project" value="TreeGrafter"/>
</dbReference>
<dbReference type="InterPro" id="IPR036665">
    <property type="entry name" value="PTS_IIA_glucitol/sorbitol_sf"/>
</dbReference>
<accession>A0A1T4Q133</accession>
<reference evidence="2" key="1">
    <citation type="submission" date="2017-02" db="EMBL/GenBank/DDBJ databases">
        <authorList>
            <person name="Varghese N."/>
            <person name="Submissions S."/>
        </authorList>
    </citation>
    <scope>NUCLEOTIDE SEQUENCE [LARGE SCALE GENOMIC DNA]</scope>
    <source>
        <strain evidence="2">DSM 19608</strain>
    </source>
</reference>
<dbReference type="Proteomes" id="UP000190834">
    <property type="component" value="Unassembled WGS sequence"/>
</dbReference>
<evidence type="ECO:0000313" key="1">
    <source>
        <dbReference type="EMBL" id="SJZ97530.1"/>
    </source>
</evidence>
<dbReference type="PANTHER" id="PTHR40398:SF1">
    <property type="entry name" value="PTS SYSTEM GLUCITOL_SORBITOL-SPECIFIC EIIA COMPONENT"/>
    <property type="match status" value="1"/>
</dbReference>
<protein>
    <submittedName>
        <fullName evidence="1">PTS system glucitol/sorbitol-specific IIA component</fullName>
    </submittedName>
</protein>
<dbReference type="Gene3D" id="2.40.33.40">
    <property type="entry name" value="Phosphotransferase system, glucitol/sorbitol-specific IIA component"/>
    <property type="match status" value="1"/>
</dbReference>
<dbReference type="RefSeq" id="WP_238116322.1">
    <property type="nucleotide sequence ID" value="NZ_FUXB01000009.1"/>
</dbReference>